<evidence type="ECO:0000313" key="5">
    <source>
        <dbReference type="Proteomes" id="UP000095649"/>
    </source>
</evidence>
<gene>
    <name evidence="3" type="primary">xlnA</name>
    <name evidence="4" type="ORF">DW855_06055</name>
    <name evidence="3" type="ORF">ERS852582_02081</name>
</gene>
<reference evidence="3 5" key="1">
    <citation type="submission" date="2015-09" db="EMBL/GenBank/DDBJ databases">
        <authorList>
            <consortium name="Pathogen Informatics"/>
        </authorList>
    </citation>
    <scope>NUCLEOTIDE SEQUENCE [LARGE SCALE GENOMIC DNA]</scope>
    <source>
        <strain evidence="3 5">2789STDY5834970</strain>
    </source>
</reference>
<proteinExistence type="predicted"/>
<organism evidence="3 5">
    <name type="scientific">Faecalibacterium prausnitzii</name>
    <dbReference type="NCBI Taxonomy" id="853"/>
    <lineage>
        <taxon>Bacteria</taxon>
        <taxon>Bacillati</taxon>
        <taxon>Bacillota</taxon>
        <taxon>Clostridia</taxon>
        <taxon>Eubacteriales</taxon>
        <taxon>Oscillospiraceae</taxon>
        <taxon>Faecalibacterium</taxon>
    </lineage>
</organism>
<dbReference type="OrthoDB" id="1852444at2"/>
<dbReference type="InterPro" id="IPR000772">
    <property type="entry name" value="Ricin_B_lectin"/>
</dbReference>
<dbReference type="Pfam" id="PF14200">
    <property type="entry name" value="RicinB_lectin_2"/>
    <property type="match status" value="2"/>
</dbReference>
<protein>
    <submittedName>
        <fullName evidence="3">Endo-1,4-beta-xylanase A</fullName>
        <ecNumber evidence="3">3.2.1.8</ecNumber>
    </submittedName>
    <submittedName>
        <fullName evidence="4">Ricin-type beta-trefoil lectin domain protein</fullName>
    </submittedName>
</protein>
<evidence type="ECO:0000313" key="3">
    <source>
        <dbReference type="EMBL" id="CUN13473.1"/>
    </source>
</evidence>
<accession>A0A173UEI7</accession>
<dbReference type="AlphaFoldDB" id="A0A173UEI7"/>
<evidence type="ECO:0000313" key="6">
    <source>
        <dbReference type="Proteomes" id="UP000260733"/>
    </source>
</evidence>
<dbReference type="Proteomes" id="UP000095649">
    <property type="component" value="Unassembled WGS sequence"/>
</dbReference>
<dbReference type="Gene3D" id="2.80.10.50">
    <property type="match status" value="3"/>
</dbReference>
<keyword evidence="3" id="KW-0378">Hydrolase</keyword>
<sequence>MAKASQVVIMEGEYYIIKSPNGKVLEVKDFNTENGAGIQLWSYAGHPWQQWQFVDAGEGRWRIQNRFTGKMIDLALGGVVEGTWLHQWSRTSGLSQCWALEPTRSGRTRIRNVLADKYIDLVGMNTANGAQAQIWNYVAGGNQEWTLERIDPDVAQTGKRAGEAKDPQPTPSQRKHQNDLVRKLNSAGKGRAGRKA</sequence>
<keyword evidence="3" id="KW-0326">Glycosidase</keyword>
<keyword evidence="4" id="KW-0430">Lectin</keyword>
<dbReference type="RefSeq" id="WP_055186464.1">
    <property type="nucleotide sequence ID" value="NZ_CP157369.1"/>
</dbReference>
<dbReference type="GO" id="GO:0031176">
    <property type="term" value="F:endo-1,4-beta-xylanase activity"/>
    <property type="evidence" value="ECO:0007669"/>
    <property type="project" value="UniProtKB-EC"/>
</dbReference>
<feature type="region of interest" description="Disordered" evidence="1">
    <location>
        <begin position="154"/>
        <end position="196"/>
    </location>
</feature>
<dbReference type="EMBL" id="QVFB01000007">
    <property type="protein sequence ID" value="RGC19894.1"/>
    <property type="molecule type" value="Genomic_DNA"/>
</dbReference>
<evidence type="ECO:0000259" key="2">
    <source>
        <dbReference type="Pfam" id="PF14200"/>
    </source>
</evidence>
<feature type="domain" description="Ricin B lectin" evidence="2">
    <location>
        <begin position="95"/>
        <end position="151"/>
    </location>
</feature>
<dbReference type="SUPFAM" id="SSF50370">
    <property type="entry name" value="Ricin B-like lectins"/>
    <property type="match status" value="1"/>
</dbReference>
<dbReference type="GO" id="GO:0030246">
    <property type="term" value="F:carbohydrate binding"/>
    <property type="evidence" value="ECO:0007669"/>
    <property type="project" value="UniProtKB-KW"/>
</dbReference>
<dbReference type="EC" id="3.2.1.8" evidence="3"/>
<keyword evidence="3" id="KW-0119">Carbohydrate metabolism</keyword>
<dbReference type="CDD" id="cd00161">
    <property type="entry name" value="beta-trefoil_Ricin-like"/>
    <property type="match status" value="1"/>
</dbReference>
<reference evidence="4 6" key="2">
    <citation type="submission" date="2018-08" db="EMBL/GenBank/DDBJ databases">
        <title>A genome reference for cultivated species of the human gut microbiota.</title>
        <authorList>
            <person name="Zou Y."/>
            <person name="Xue W."/>
            <person name="Luo G."/>
        </authorList>
    </citation>
    <scope>NUCLEOTIDE SEQUENCE [LARGE SCALE GENOMIC DNA]</scope>
    <source>
        <strain evidence="4 6">AM37-13AC</strain>
    </source>
</reference>
<feature type="domain" description="Ricin B lectin" evidence="2">
    <location>
        <begin position="11"/>
        <end position="88"/>
    </location>
</feature>
<dbReference type="Proteomes" id="UP000260733">
    <property type="component" value="Unassembled WGS sequence"/>
</dbReference>
<dbReference type="EMBL" id="CYXN01000020">
    <property type="protein sequence ID" value="CUN13473.1"/>
    <property type="molecule type" value="Genomic_DNA"/>
</dbReference>
<name>A0A173UEI7_9FIRM</name>
<evidence type="ECO:0000256" key="1">
    <source>
        <dbReference type="SAM" id="MobiDB-lite"/>
    </source>
</evidence>
<dbReference type="InterPro" id="IPR035992">
    <property type="entry name" value="Ricin_B-like_lectins"/>
</dbReference>
<keyword evidence="3" id="KW-0624">Polysaccharide degradation</keyword>
<dbReference type="GO" id="GO:0045493">
    <property type="term" value="P:xylan catabolic process"/>
    <property type="evidence" value="ECO:0007669"/>
    <property type="project" value="UniProtKB-KW"/>
</dbReference>
<keyword evidence="3" id="KW-0858">Xylan degradation</keyword>
<dbReference type="PROSITE" id="PS50231">
    <property type="entry name" value="RICIN_B_LECTIN"/>
    <property type="match status" value="1"/>
</dbReference>
<evidence type="ECO:0000313" key="4">
    <source>
        <dbReference type="EMBL" id="RGC19894.1"/>
    </source>
</evidence>